<dbReference type="PANTHER" id="PTHR12547">
    <property type="entry name" value="CCCH ZINC FINGER/TIS11-RELATED"/>
    <property type="match status" value="1"/>
</dbReference>
<dbReference type="Pfam" id="PF14608">
    <property type="entry name" value="zf-CCCH_2"/>
    <property type="match status" value="2"/>
</dbReference>
<dbReference type="InterPro" id="IPR036612">
    <property type="entry name" value="KH_dom_type_1_sf"/>
</dbReference>
<feature type="zinc finger region" description="C3H1-type" evidence="6">
    <location>
        <begin position="163"/>
        <end position="189"/>
    </location>
</feature>
<dbReference type="InterPro" id="IPR004088">
    <property type="entry name" value="KH_dom_type_1"/>
</dbReference>
<dbReference type="InterPro" id="IPR000571">
    <property type="entry name" value="Znf_CCCH"/>
</dbReference>
<feature type="domain" description="C3H1-type" evidence="8">
    <location>
        <begin position="163"/>
        <end position="189"/>
    </location>
</feature>
<dbReference type="PROSITE" id="PS50084">
    <property type="entry name" value="KH_TYPE_1"/>
    <property type="match status" value="1"/>
</dbReference>
<dbReference type="Pfam" id="PF00013">
    <property type="entry name" value="KH_1"/>
    <property type="match status" value="1"/>
</dbReference>
<accession>A0AAE0LGS3</accession>
<dbReference type="PANTHER" id="PTHR12547:SF18">
    <property type="entry name" value="PROTEIN TIS11"/>
    <property type="match status" value="1"/>
</dbReference>
<dbReference type="Gene3D" id="4.10.1000.10">
    <property type="entry name" value="Zinc finger, CCCH-type"/>
    <property type="match status" value="4"/>
</dbReference>
<feature type="zinc finger region" description="C3H1-type" evidence="6">
    <location>
        <begin position="128"/>
        <end position="154"/>
    </location>
</feature>
<feature type="domain" description="C3H1-type" evidence="8">
    <location>
        <begin position="204"/>
        <end position="232"/>
    </location>
</feature>
<dbReference type="GO" id="GO:0051252">
    <property type="term" value="P:regulation of RNA metabolic process"/>
    <property type="evidence" value="ECO:0007669"/>
    <property type="project" value="UniProtKB-ARBA"/>
</dbReference>
<dbReference type="InterPro" id="IPR036855">
    <property type="entry name" value="Znf_CCCH_sf"/>
</dbReference>
<dbReference type="FunFam" id="4.10.1000.10:FF:000003">
    <property type="entry name" value="Zinc finger CCCH domain-containing protein"/>
    <property type="match status" value="1"/>
</dbReference>
<keyword evidence="2" id="KW-0677">Repeat</keyword>
<evidence type="ECO:0000256" key="7">
    <source>
        <dbReference type="SAM" id="MobiDB-lite"/>
    </source>
</evidence>
<comment type="caution">
    <text evidence="9">The sequence shown here is derived from an EMBL/GenBank/DDBJ whole genome shotgun (WGS) entry which is preliminary data.</text>
</comment>
<keyword evidence="10" id="KW-1185">Reference proteome</keyword>
<feature type="zinc finger region" description="C3H1-type" evidence="6">
    <location>
        <begin position="243"/>
        <end position="271"/>
    </location>
</feature>
<dbReference type="SMART" id="SM00356">
    <property type="entry name" value="ZnF_C3H1"/>
    <property type="match status" value="5"/>
</dbReference>
<dbReference type="AlphaFoldDB" id="A0AAE0LGS3"/>
<feature type="compositionally biased region" description="Polar residues" evidence="7">
    <location>
        <begin position="39"/>
        <end position="56"/>
    </location>
</feature>
<keyword evidence="1 6" id="KW-0479">Metal-binding</keyword>
<dbReference type="GO" id="GO:0010468">
    <property type="term" value="P:regulation of gene expression"/>
    <property type="evidence" value="ECO:0007669"/>
    <property type="project" value="UniProtKB-ARBA"/>
</dbReference>
<gene>
    <name evidence="9" type="ORF">CYMTET_8144</name>
</gene>
<feature type="zinc finger region" description="C3H1-type" evidence="6">
    <location>
        <begin position="204"/>
        <end position="232"/>
    </location>
</feature>
<dbReference type="SMART" id="SM00322">
    <property type="entry name" value="KH"/>
    <property type="match status" value="1"/>
</dbReference>
<evidence type="ECO:0000256" key="5">
    <source>
        <dbReference type="PROSITE-ProRule" id="PRU00117"/>
    </source>
</evidence>
<dbReference type="SUPFAM" id="SSF54791">
    <property type="entry name" value="Eukaryotic type KH-domain (KH-domain type I)"/>
    <property type="match status" value="1"/>
</dbReference>
<name>A0AAE0LGS3_9CHLO</name>
<proteinExistence type="predicted"/>
<feature type="domain" description="C3H1-type" evidence="8">
    <location>
        <begin position="243"/>
        <end position="271"/>
    </location>
</feature>
<feature type="domain" description="C3H1-type" evidence="8">
    <location>
        <begin position="128"/>
        <end position="154"/>
    </location>
</feature>
<sequence length="380" mass="41622">MHAHSETEPQLTKDLDSGLAEVDGNAGAEGAPPIERAQLSPTSATPLKTSQQSQSDKGAGDCSAAPPHQPDTSAASPGGPPPPADLQPEVYYKTRLCRRWNPVEALNTCTHGEHCRYAHGEEDLRGCVKTMLCAKYAMGHCKYGAACRYAHGQDDIGTSTTQLVQNVLCKHFQRGNCTNTQCKFRHEQEEPSSGLEKDSSWKVSWKTELCHSWVRQGSCKYGDNCTFAHGEHEIKNNVKAKMNHKTKLCSNWLRDGSCAYGDRCGFAHGEHEVQRVTMYVEPRYPKTYPESPPAPQETRTMRVREDAVPHIIGDLGCVIQHIANTCGVKLHLLADEADAEPDARKISITGSTQQIQAAQELLMGQGGGARCRPAQEMVMG</sequence>
<feature type="region of interest" description="Disordered" evidence="7">
    <location>
        <begin position="1"/>
        <end position="87"/>
    </location>
</feature>
<evidence type="ECO:0000313" key="9">
    <source>
        <dbReference type="EMBL" id="KAK3284194.1"/>
    </source>
</evidence>
<dbReference type="PROSITE" id="PS50103">
    <property type="entry name" value="ZF_C3H1"/>
    <property type="match status" value="5"/>
</dbReference>
<protein>
    <recommendedName>
        <fullName evidence="8">C3H1-type domain-containing protein</fullName>
    </recommendedName>
</protein>
<feature type="domain" description="C3H1-type" evidence="8">
    <location>
        <begin position="91"/>
        <end position="122"/>
    </location>
</feature>
<dbReference type="SUPFAM" id="SSF90229">
    <property type="entry name" value="CCCH zinc finger"/>
    <property type="match status" value="4"/>
</dbReference>
<dbReference type="Pfam" id="PF00642">
    <property type="entry name" value="zf-CCCH"/>
    <property type="match status" value="3"/>
</dbReference>
<dbReference type="Proteomes" id="UP001190700">
    <property type="component" value="Unassembled WGS sequence"/>
</dbReference>
<keyword evidence="5" id="KW-0694">RNA-binding</keyword>
<evidence type="ECO:0000256" key="6">
    <source>
        <dbReference type="PROSITE-ProRule" id="PRU00723"/>
    </source>
</evidence>
<keyword evidence="3 6" id="KW-0863">Zinc-finger</keyword>
<dbReference type="Gene3D" id="3.30.1370.10">
    <property type="entry name" value="K Homology domain, type 1"/>
    <property type="match status" value="1"/>
</dbReference>
<evidence type="ECO:0000256" key="4">
    <source>
        <dbReference type="ARBA" id="ARBA00022833"/>
    </source>
</evidence>
<feature type="zinc finger region" description="C3H1-type" evidence="6">
    <location>
        <begin position="91"/>
        <end position="122"/>
    </location>
</feature>
<dbReference type="InterPro" id="IPR004087">
    <property type="entry name" value="KH_dom"/>
</dbReference>
<evidence type="ECO:0000259" key="8">
    <source>
        <dbReference type="PROSITE" id="PS50103"/>
    </source>
</evidence>
<evidence type="ECO:0000256" key="2">
    <source>
        <dbReference type="ARBA" id="ARBA00022737"/>
    </source>
</evidence>
<organism evidence="9 10">
    <name type="scientific">Cymbomonas tetramitiformis</name>
    <dbReference type="NCBI Taxonomy" id="36881"/>
    <lineage>
        <taxon>Eukaryota</taxon>
        <taxon>Viridiplantae</taxon>
        <taxon>Chlorophyta</taxon>
        <taxon>Pyramimonadophyceae</taxon>
        <taxon>Pyramimonadales</taxon>
        <taxon>Pyramimonadaceae</taxon>
        <taxon>Cymbomonas</taxon>
    </lineage>
</organism>
<dbReference type="GO" id="GO:0003729">
    <property type="term" value="F:mRNA binding"/>
    <property type="evidence" value="ECO:0007669"/>
    <property type="project" value="InterPro"/>
</dbReference>
<dbReference type="GO" id="GO:0008270">
    <property type="term" value="F:zinc ion binding"/>
    <property type="evidence" value="ECO:0007669"/>
    <property type="project" value="UniProtKB-KW"/>
</dbReference>
<evidence type="ECO:0000313" key="10">
    <source>
        <dbReference type="Proteomes" id="UP001190700"/>
    </source>
</evidence>
<evidence type="ECO:0000256" key="3">
    <source>
        <dbReference type="ARBA" id="ARBA00022771"/>
    </source>
</evidence>
<feature type="compositionally biased region" description="Basic and acidic residues" evidence="7">
    <location>
        <begin position="1"/>
        <end position="16"/>
    </location>
</feature>
<reference evidence="9 10" key="1">
    <citation type="journal article" date="2015" name="Genome Biol. Evol.">
        <title>Comparative Genomics of a Bacterivorous Green Alga Reveals Evolutionary Causalities and Consequences of Phago-Mixotrophic Mode of Nutrition.</title>
        <authorList>
            <person name="Burns J.A."/>
            <person name="Paasch A."/>
            <person name="Narechania A."/>
            <person name="Kim E."/>
        </authorList>
    </citation>
    <scope>NUCLEOTIDE SEQUENCE [LARGE SCALE GENOMIC DNA]</scope>
    <source>
        <strain evidence="9 10">PLY_AMNH</strain>
    </source>
</reference>
<dbReference type="EMBL" id="LGRX02002459">
    <property type="protein sequence ID" value="KAK3284194.1"/>
    <property type="molecule type" value="Genomic_DNA"/>
</dbReference>
<evidence type="ECO:0000256" key="1">
    <source>
        <dbReference type="ARBA" id="ARBA00022723"/>
    </source>
</evidence>
<keyword evidence="4 6" id="KW-0862">Zinc</keyword>
<dbReference type="FunFam" id="4.10.1000.10:FF:000001">
    <property type="entry name" value="zinc finger CCCH domain-containing protein 15-like"/>
    <property type="match status" value="1"/>
</dbReference>
<dbReference type="InterPro" id="IPR045877">
    <property type="entry name" value="ZFP36-like"/>
</dbReference>